<accession>A0A1Y4LIV1</accession>
<dbReference type="GO" id="GO:0016747">
    <property type="term" value="F:acyltransferase activity, transferring groups other than amino-acyl groups"/>
    <property type="evidence" value="ECO:0007669"/>
    <property type="project" value="InterPro"/>
</dbReference>
<proteinExistence type="predicted"/>
<dbReference type="AlphaFoldDB" id="A0A1Y4LIV1"/>
<dbReference type="Pfam" id="PF13420">
    <property type="entry name" value="Acetyltransf_4"/>
    <property type="match status" value="1"/>
</dbReference>
<dbReference type="PANTHER" id="PTHR43415">
    <property type="entry name" value="SPERMIDINE N(1)-ACETYLTRANSFERASE"/>
    <property type="match status" value="1"/>
</dbReference>
<sequence length="182" mass="21665">MELNMRNYVAGADYGEVYRLFTHMSVNPMIINKPDHNSMTVFSKWFDRHLETDYHDFMIFTTSEEQFVGFAYSYEFQELNGHCQFTVAVKPEFQMTGVGGIISIKFLNYLFAHYNLRKVYIHIYEHNVHSRQCVESFGFCLEGTLQEYRFYNGEFENVLIYAVTRERFHAIIKQMNFFNNGV</sequence>
<dbReference type="RefSeq" id="WP_087171091.1">
    <property type="nucleotide sequence ID" value="NZ_NFKL01000027.1"/>
</dbReference>
<dbReference type="InterPro" id="IPR016181">
    <property type="entry name" value="Acyl_CoA_acyltransferase"/>
</dbReference>
<evidence type="ECO:0000313" key="3">
    <source>
        <dbReference type="Proteomes" id="UP000195326"/>
    </source>
</evidence>
<name>A0A1Y4LIV1_9FIRM</name>
<gene>
    <name evidence="2" type="ORF">B5F15_14710</name>
</gene>
<reference evidence="3" key="1">
    <citation type="submission" date="2017-04" db="EMBL/GenBank/DDBJ databases">
        <title>Function of individual gut microbiota members based on whole genome sequencing of pure cultures obtained from chicken caecum.</title>
        <authorList>
            <person name="Medvecky M."/>
            <person name="Cejkova D."/>
            <person name="Polansky O."/>
            <person name="Karasova D."/>
            <person name="Kubasova T."/>
            <person name="Cizek A."/>
            <person name="Rychlik I."/>
        </authorList>
    </citation>
    <scope>NUCLEOTIDE SEQUENCE [LARGE SCALE GENOMIC DNA]</scope>
    <source>
        <strain evidence="3">An179</strain>
    </source>
</reference>
<dbReference type="Proteomes" id="UP000195326">
    <property type="component" value="Unassembled WGS sequence"/>
</dbReference>
<protein>
    <recommendedName>
        <fullName evidence="1">N-acetyltransferase domain-containing protein</fullName>
    </recommendedName>
</protein>
<evidence type="ECO:0000259" key="1">
    <source>
        <dbReference type="PROSITE" id="PS51186"/>
    </source>
</evidence>
<feature type="domain" description="N-acetyltransferase" evidence="1">
    <location>
        <begin position="16"/>
        <end position="166"/>
    </location>
</feature>
<dbReference type="PROSITE" id="PS51186">
    <property type="entry name" value="GNAT"/>
    <property type="match status" value="1"/>
</dbReference>
<dbReference type="Gene3D" id="3.40.630.30">
    <property type="match status" value="1"/>
</dbReference>
<organism evidence="2 3">
    <name type="scientific">Butyricicoccus pullicaecorum</name>
    <dbReference type="NCBI Taxonomy" id="501571"/>
    <lineage>
        <taxon>Bacteria</taxon>
        <taxon>Bacillati</taxon>
        <taxon>Bacillota</taxon>
        <taxon>Clostridia</taxon>
        <taxon>Eubacteriales</taxon>
        <taxon>Butyricicoccaceae</taxon>
        <taxon>Butyricicoccus</taxon>
    </lineage>
</organism>
<dbReference type="EMBL" id="NFKL01000027">
    <property type="protein sequence ID" value="OUP55429.1"/>
    <property type="molecule type" value="Genomic_DNA"/>
</dbReference>
<evidence type="ECO:0000313" key="2">
    <source>
        <dbReference type="EMBL" id="OUP55429.1"/>
    </source>
</evidence>
<dbReference type="PANTHER" id="PTHR43415:SF3">
    <property type="entry name" value="GNAT-FAMILY ACETYLTRANSFERASE"/>
    <property type="match status" value="1"/>
</dbReference>
<dbReference type="SUPFAM" id="SSF55729">
    <property type="entry name" value="Acyl-CoA N-acyltransferases (Nat)"/>
    <property type="match status" value="1"/>
</dbReference>
<comment type="caution">
    <text evidence="2">The sequence shown here is derived from an EMBL/GenBank/DDBJ whole genome shotgun (WGS) entry which is preliminary data.</text>
</comment>
<dbReference type="InterPro" id="IPR000182">
    <property type="entry name" value="GNAT_dom"/>
</dbReference>